<dbReference type="Proteomes" id="UP000294530">
    <property type="component" value="Unassembled WGS sequence"/>
</dbReference>
<name>A0A976IJB5_BRELC</name>
<dbReference type="RefSeq" id="XP_067822356.1">
    <property type="nucleotide sequence ID" value="XM_067965777.1"/>
</dbReference>
<organism evidence="2 3">
    <name type="scientific">Bremia lactucae</name>
    <name type="common">Lettuce downy mildew</name>
    <dbReference type="NCBI Taxonomy" id="4779"/>
    <lineage>
        <taxon>Eukaryota</taxon>
        <taxon>Sar</taxon>
        <taxon>Stramenopiles</taxon>
        <taxon>Oomycota</taxon>
        <taxon>Peronosporomycetes</taxon>
        <taxon>Peronosporales</taxon>
        <taxon>Peronosporaceae</taxon>
        <taxon>Bremia</taxon>
    </lineage>
</organism>
<dbReference type="GeneID" id="94351448"/>
<accession>A0A976IJB5</accession>
<dbReference type="KEGG" id="blac:94351448"/>
<keyword evidence="1" id="KW-0812">Transmembrane</keyword>
<dbReference type="EMBL" id="SHOA02000001">
    <property type="protein sequence ID" value="TDH72857.1"/>
    <property type="molecule type" value="Genomic_DNA"/>
</dbReference>
<gene>
    <name evidence="2" type="ORF">CCR75_007719</name>
</gene>
<keyword evidence="1" id="KW-1133">Transmembrane helix</keyword>
<feature type="transmembrane region" description="Helical" evidence="1">
    <location>
        <begin position="43"/>
        <end position="63"/>
    </location>
</feature>
<evidence type="ECO:0000313" key="3">
    <source>
        <dbReference type="Proteomes" id="UP000294530"/>
    </source>
</evidence>
<sequence length="112" mass="12344">MGSLLFNLALLGGGFILGRIPLLPVAAQTLDELRALSTARKIVMAALVALLLALYVVGVLLPMRWIAEQEADKASANRKQPETTSFRRELRRRGSFSMSFVTDIKAHVFSRC</sequence>
<reference evidence="2 3" key="1">
    <citation type="journal article" date="2021" name="Genome Biol.">
        <title>AFLAP: assembly-free linkage analysis pipeline using k-mers from genome sequencing data.</title>
        <authorList>
            <person name="Fletcher K."/>
            <person name="Zhang L."/>
            <person name="Gil J."/>
            <person name="Han R."/>
            <person name="Cavanaugh K."/>
            <person name="Michelmore R."/>
        </authorList>
    </citation>
    <scope>NUCLEOTIDE SEQUENCE [LARGE SCALE GENOMIC DNA]</scope>
    <source>
        <strain evidence="2 3">SF5</strain>
    </source>
</reference>
<dbReference type="OrthoDB" id="70647at2759"/>
<keyword evidence="1" id="KW-0472">Membrane</keyword>
<comment type="caution">
    <text evidence="2">The sequence shown here is derived from an EMBL/GenBank/DDBJ whole genome shotgun (WGS) entry which is preliminary data.</text>
</comment>
<evidence type="ECO:0000313" key="2">
    <source>
        <dbReference type="EMBL" id="TDH72857.1"/>
    </source>
</evidence>
<keyword evidence="3" id="KW-1185">Reference proteome</keyword>
<protein>
    <submittedName>
        <fullName evidence="2">Uncharacterized protein</fullName>
    </submittedName>
</protein>
<dbReference type="AlphaFoldDB" id="A0A976IJB5"/>
<proteinExistence type="predicted"/>
<evidence type="ECO:0000256" key="1">
    <source>
        <dbReference type="SAM" id="Phobius"/>
    </source>
</evidence>